<dbReference type="Proteomes" id="UP000039021">
    <property type="component" value="Unassembled WGS sequence"/>
</dbReference>
<evidence type="ECO:0000313" key="2">
    <source>
        <dbReference type="Proteomes" id="UP000039021"/>
    </source>
</evidence>
<evidence type="ECO:0000313" key="1">
    <source>
        <dbReference type="EMBL" id="CPA50627.1"/>
    </source>
</evidence>
<gene>
    <name evidence="1" type="ORF">ERS007739_04649</name>
</gene>
<organism evidence="1 2">
    <name type="scientific">Mycobacterium tuberculosis</name>
    <dbReference type="NCBI Taxonomy" id="1773"/>
    <lineage>
        <taxon>Bacteria</taxon>
        <taxon>Bacillati</taxon>
        <taxon>Actinomycetota</taxon>
        <taxon>Actinomycetes</taxon>
        <taxon>Mycobacteriales</taxon>
        <taxon>Mycobacteriaceae</taxon>
        <taxon>Mycobacterium</taxon>
        <taxon>Mycobacterium tuberculosis complex</taxon>
    </lineage>
</organism>
<dbReference type="AlphaFoldDB" id="A0A916LFX3"/>
<name>A0A916LFX3_MYCTX</name>
<accession>A0A916LFX3</accession>
<comment type="caution">
    <text evidence="1">The sequence shown here is derived from an EMBL/GenBank/DDBJ whole genome shotgun (WGS) entry which is preliminary data.</text>
</comment>
<sequence>MGALRPSSSLLRPPLTTSVRSATAVACCIRFNSVDALRIPPSP</sequence>
<reference evidence="2" key="1">
    <citation type="submission" date="2015-03" db="EMBL/GenBank/DDBJ databases">
        <authorList>
            <consortium name="Pathogen Informatics"/>
        </authorList>
    </citation>
    <scope>NUCLEOTIDE SEQUENCE [LARGE SCALE GENOMIC DNA]</scope>
    <source>
        <strain evidence="2">N09902308</strain>
    </source>
</reference>
<protein>
    <submittedName>
        <fullName evidence="1">Uncharacterized protein</fullName>
    </submittedName>
</protein>
<dbReference type="EMBL" id="CSBK01003032">
    <property type="protein sequence ID" value="CPA50627.1"/>
    <property type="molecule type" value="Genomic_DNA"/>
</dbReference>
<proteinExistence type="predicted"/>